<feature type="compositionally biased region" description="Basic and acidic residues" evidence="1">
    <location>
        <begin position="9"/>
        <end position="20"/>
    </location>
</feature>
<reference evidence="2" key="2">
    <citation type="journal article" date="2015" name="Data Brief">
        <title>Shoot transcriptome of the giant reed, Arundo donax.</title>
        <authorList>
            <person name="Barrero R.A."/>
            <person name="Guerrero F.D."/>
            <person name="Moolhuijzen P."/>
            <person name="Goolsby J.A."/>
            <person name="Tidwell J."/>
            <person name="Bellgard S.E."/>
            <person name="Bellgard M.I."/>
        </authorList>
    </citation>
    <scope>NUCLEOTIDE SEQUENCE</scope>
    <source>
        <tissue evidence="2">Shoot tissue taken approximately 20 cm above the soil surface</tissue>
    </source>
</reference>
<protein>
    <submittedName>
        <fullName evidence="2">Uncharacterized protein</fullName>
    </submittedName>
</protein>
<sequence>MGSDGGEAAPRRTLGDDLRSGLEAAPAAAAGVRSMITMPGTWTSLDRTPAAATANPDGDEQLSAPL</sequence>
<dbReference type="EMBL" id="GBRH01267046">
    <property type="protein sequence ID" value="JAD30849.1"/>
    <property type="molecule type" value="Transcribed_RNA"/>
</dbReference>
<name>A0A0A8YUM6_ARUDO</name>
<accession>A0A0A8YUM6</accession>
<evidence type="ECO:0000313" key="2">
    <source>
        <dbReference type="EMBL" id="JAD30849.1"/>
    </source>
</evidence>
<feature type="region of interest" description="Disordered" evidence="1">
    <location>
        <begin position="1"/>
        <end position="20"/>
    </location>
</feature>
<dbReference type="AlphaFoldDB" id="A0A0A8YUM6"/>
<organism evidence="2">
    <name type="scientific">Arundo donax</name>
    <name type="common">Giant reed</name>
    <name type="synonym">Donax arundinaceus</name>
    <dbReference type="NCBI Taxonomy" id="35708"/>
    <lineage>
        <taxon>Eukaryota</taxon>
        <taxon>Viridiplantae</taxon>
        <taxon>Streptophyta</taxon>
        <taxon>Embryophyta</taxon>
        <taxon>Tracheophyta</taxon>
        <taxon>Spermatophyta</taxon>
        <taxon>Magnoliopsida</taxon>
        <taxon>Liliopsida</taxon>
        <taxon>Poales</taxon>
        <taxon>Poaceae</taxon>
        <taxon>PACMAD clade</taxon>
        <taxon>Arundinoideae</taxon>
        <taxon>Arundineae</taxon>
        <taxon>Arundo</taxon>
    </lineage>
</organism>
<feature type="region of interest" description="Disordered" evidence="1">
    <location>
        <begin position="40"/>
        <end position="66"/>
    </location>
</feature>
<proteinExistence type="predicted"/>
<evidence type="ECO:0000256" key="1">
    <source>
        <dbReference type="SAM" id="MobiDB-lite"/>
    </source>
</evidence>
<reference evidence="2" key="1">
    <citation type="submission" date="2014-09" db="EMBL/GenBank/DDBJ databases">
        <authorList>
            <person name="Magalhaes I.L.F."/>
            <person name="Oliveira U."/>
            <person name="Santos F.R."/>
            <person name="Vidigal T.H.D.A."/>
            <person name="Brescovit A.D."/>
            <person name="Santos A.J."/>
        </authorList>
    </citation>
    <scope>NUCLEOTIDE SEQUENCE</scope>
    <source>
        <tissue evidence="2">Shoot tissue taken approximately 20 cm above the soil surface</tissue>
    </source>
</reference>